<evidence type="ECO:0000313" key="2">
    <source>
        <dbReference type="Proteomes" id="UP000704762"/>
    </source>
</evidence>
<dbReference type="EMBL" id="JAFBCF010000001">
    <property type="protein sequence ID" value="MBM7800318.1"/>
    <property type="molecule type" value="Genomic_DNA"/>
</dbReference>
<sequence>MLCQSRSPFITTVTLPEAGAGVFDGVLLGRPAADGVRLFDEDWAGGVRAGGVWPGADWAADGDGFGADVRAPGSGIVPQPTRVASSATAQT</sequence>
<reference evidence="1 2" key="1">
    <citation type="submission" date="2021-01" db="EMBL/GenBank/DDBJ databases">
        <title>Sequencing the genomes of 1000 actinobacteria strains.</title>
        <authorList>
            <person name="Klenk H.-P."/>
        </authorList>
    </citation>
    <scope>NUCLEOTIDE SEQUENCE [LARGE SCALE GENOMIC DNA]</scope>
    <source>
        <strain evidence="1 2">DSM 18662</strain>
    </source>
</reference>
<organism evidence="1 2">
    <name type="scientific">Microlunatus panaciterrae</name>
    <dbReference type="NCBI Taxonomy" id="400768"/>
    <lineage>
        <taxon>Bacteria</taxon>
        <taxon>Bacillati</taxon>
        <taxon>Actinomycetota</taxon>
        <taxon>Actinomycetes</taxon>
        <taxon>Propionibacteriales</taxon>
        <taxon>Propionibacteriaceae</taxon>
        <taxon>Microlunatus</taxon>
    </lineage>
</organism>
<comment type="caution">
    <text evidence="1">The sequence shown here is derived from an EMBL/GenBank/DDBJ whole genome shotgun (WGS) entry which is preliminary data.</text>
</comment>
<accession>A0ABS2RNL8</accession>
<dbReference type="Proteomes" id="UP000704762">
    <property type="component" value="Unassembled WGS sequence"/>
</dbReference>
<protein>
    <submittedName>
        <fullName evidence="1">Uncharacterized protein</fullName>
    </submittedName>
</protein>
<proteinExistence type="predicted"/>
<gene>
    <name evidence="1" type="ORF">JOE57_003239</name>
</gene>
<name>A0ABS2RNL8_9ACTN</name>
<dbReference type="RefSeq" id="WP_204919607.1">
    <property type="nucleotide sequence ID" value="NZ_BAAAQP010000003.1"/>
</dbReference>
<evidence type="ECO:0000313" key="1">
    <source>
        <dbReference type="EMBL" id="MBM7800318.1"/>
    </source>
</evidence>
<keyword evidence="2" id="KW-1185">Reference proteome</keyword>